<dbReference type="AlphaFoldDB" id="A0A9D2MD10"/>
<dbReference type="SMART" id="SM00822">
    <property type="entry name" value="PKS_KR"/>
    <property type="match status" value="1"/>
</dbReference>
<dbReference type="GO" id="GO:0008206">
    <property type="term" value="P:bile acid metabolic process"/>
    <property type="evidence" value="ECO:0007669"/>
    <property type="project" value="UniProtKB-ARBA"/>
</dbReference>
<comment type="similarity">
    <text evidence="1">Belongs to the short-chain dehydrogenases/reductases (SDR) family.</text>
</comment>
<dbReference type="EC" id="1.1.1.47" evidence="4"/>
<dbReference type="InterPro" id="IPR002347">
    <property type="entry name" value="SDR_fam"/>
</dbReference>
<name>A0A9D2MD10_9FIRM</name>
<reference evidence="4" key="1">
    <citation type="journal article" date="2021" name="PeerJ">
        <title>Extensive microbial diversity within the chicken gut microbiome revealed by metagenomics and culture.</title>
        <authorList>
            <person name="Gilroy R."/>
            <person name="Ravi A."/>
            <person name="Getino M."/>
            <person name="Pursley I."/>
            <person name="Horton D.L."/>
            <person name="Alikhan N.F."/>
            <person name="Baker D."/>
            <person name="Gharbi K."/>
            <person name="Hall N."/>
            <person name="Watson M."/>
            <person name="Adriaenssens E.M."/>
            <person name="Foster-Nyarko E."/>
            <person name="Jarju S."/>
            <person name="Secka A."/>
            <person name="Antonio M."/>
            <person name="Oren A."/>
            <person name="Chaudhuri R.R."/>
            <person name="La Ragione R."/>
            <person name="Hildebrand F."/>
            <person name="Pallen M.J."/>
        </authorList>
    </citation>
    <scope>NUCLEOTIDE SEQUENCE</scope>
    <source>
        <strain evidence="4">CHK189-11263</strain>
    </source>
</reference>
<dbReference type="InterPro" id="IPR057326">
    <property type="entry name" value="KR_dom"/>
</dbReference>
<dbReference type="PRINTS" id="PR00081">
    <property type="entry name" value="GDHRDH"/>
</dbReference>
<dbReference type="NCBIfam" id="NF005559">
    <property type="entry name" value="PRK07231.1"/>
    <property type="match status" value="1"/>
</dbReference>
<dbReference type="Pfam" id="PF13561">
    <property type="entry name" value="adh_short_C2"/>
    <property type="match status" value="1"/>
</dbReference>
<dbReference type="Gene3D" id="3.40.50.720">
    <property type="entry name" value="NAD(P)-binding Rossmann-like Domain"/>
    <property type="match status" value="1"/>
</dbReference>
<reference evidence="4" key="2">
    <citation type="submission" date="2021-04" db="EMBL/GenBank/DDBJ databases">
        <authorList>
            <person name="Gilroy R."/>
        </authorList>
    </citation>
    <scope>NUCLEOTIDE SEQUENCE</scope>
    <source>
        <strain evidence="4">CHK189-11263</strain>
    </source>
</reference>
<evidence type="ECO:0000256" key="2">
    <source>
        <dbReference type="ARBA" id="ARBA00023002"/>
    </source>
</evidence>
<protein>
    <submittedName>
        <fullName evidence="4">Glucose 1-dehydrogenase</fullName>
        <ecNumber evidence="4">1.1.1.47</ecNumber>
    </submittedName>
</protein>
<organism evidence="4 5">
    <name type="scientific">Candidatus Flavonifractor intestinipullorum</name>
    <dbReference type="NCBI Taxonomy" id="2838587"/>
    <lineage>
        <taxon>Bacteria</taxon>
        <taxon>Bacillati</taxon>
        <taxon>Bacillota</taxon>
        <taxon>Clostridia</taxon>
        <taxon>Eubacteriales</taxon>
        <taxon>Oscillospiraceae</taxon>
        <taxon>Flavonifractor</taxon>
    </lineage>
</organism>
<gene>
    <name evidence="4" type="ORF">H9714_09885</name>
</gene>
<dbReference type="SUPFAM" id="SSF51735">
    <property type="entry name" value="NAD(P)-binding Rossmann-fold domains"/>
    <property type="match status" value="1"/>
</dbReference>
<dbReference type="PRINTS" id="PR00080">
    <property type="entry name" value="SDRFAMILY"/>
</dbReference>
<dbReference type="InterPro" id="IPR020904">
    <property type="entry name" value="Sc_DH/Rdtase_CS"/>
</dbReference>
<keyword evidence="2 4" id="KW-0560">Oxidoreductase</keyword>
<evidence type="ECO:0000313" key="4">
    <source>
        <dbReference type="EMBL" id="HJB57848.1"/>
    </source>
</evidence>
<evidence type="ECO:0000313" key="5">
    <source>
        <dbReference type="Proteomes" id="UP000824208"/>
    </source>
</evidence>
<sequence>MDNQDLFSVRGKHVLLTGGTRGLGYGLAEGFARAGARLVITGTSERVFDAAEALAGETGGDVRGTVARLDEAEHVDAFYRQALEQLDGRLDVLVNSAGIQHRCPAERFPMEEWNKILQVNLTAVFRLCQLAAGTMLEQARGGKIINIASMTSFFGSEGIPAYTASKGAVMQLTKALSNEWAGRGIQVNAIAPGYMETELTESMKAYNPGQYEQVTQRIPMHRWGRPEDLQGAALFLASRASDYVSGVTLPVDGGYLGK</sequence>
<dbReference type="InterPro" id="IPR036291">
    <property type="entry name" value="NAD(P)-bd_dom_sf"/>
</dbReference>
<evidence type="ECO:0000259" key="3">
    <source>
        <dbReference type="SMART" id="SM00822"/>
    </source>
</evidence>
<dbReference type="PROSITE" id="PS00061">
    <property type="entry name" value="ADH_SHORT"/>
    <property type="match status" value="1"/>
</dbReference>
<dbReference type="PANTHER" id="PTHR42760">
    <property type="entry name" value="SHORT-CHAIN DEHYDROGENASES/REDUCTASES FAMILY MEMBER"/>
    <property type="match status" value="1"/>
</dbReference>
<feature type="domain" description="Ketoreductase" evidence="3">
    <location>
        <begin position="12"/>
        <end position="193"/>
    </location>
</feature>
<accession>A0A9D2MD10</accession>
<dbReference type="FunFam" id="3.40.50.720:FF:000084">
    <property type="entry name" value="Short-chain dehydrogenase reductase"/>
    <property type="match status" value="1"/>
</dbReference>
<dbReference type="PANTHER" id="PTHR42760:SF5">
    <property type="entry name" value="2-DEHYDRO-3-DEOXY-D-GLUCONATE 5-DEHYDROGENASE"/>
    <property type="match status" value="1"/>
</dbReference>
<proteinExistence type="inferred from homology"/>
<comment type="caution">
    <text evidence="4">The sequence shown here is derived from an EMBL/GenBank/DDBJ whole genome shotgun (WGS) entry which is preliminary data.</text>
</comment>
<dbReference type="Proteomes" id="UP000824208">
    <property type="component" value="Unassembled WGS sequence"/>
</dbReference>
<dbReference type="GO" id="GO:0047936">
    <property type="term" value="F:glucose 1-dehydrogenase [NAD(P)+] activity"/>
    <property type="evidence" value="ECO:0007669"/>
    <property type="project" value="UniProtKB-EC"/>
</dbReference>
<dbReference type="EMBL" id="DWYC01000087">
    <property type="protein sequence ID" value="HJB57848.1"/>
    <property type="molecule type" value="Genomic_DNA"/>
</dbReference>
<evidence type="ECO:0000256" key="1">
    <source>
        <dbReference type="ARBA" id="ARBA00006484"/>
    </source>
</evidence>